<dbReference type="EMBL" id="CM055092">
    <property type="protein sequence ID" value="KAJ7568453.1"/>
    <property type="molecule type" value="Genomic_DNA"/>
</dbReference>
<reference evidence="2" key="1">
    <citation type="journal article" date="2024" name="Proc. Natl. Acad. Sci. U.S.A.">
        <title>Extraordinary preservation of gene collinearity over three hundred million years revealed in homosporous lycophytes.</title>
        <authorList>
            <person name="Li C."/>
            <person name="Wickell D."/>
            <person name="Kuo L.Y."/>
            <person name="Chen X."/>
            <person name="Nie B."/>
            <person name="Liao X."/>
            <person name="Peng D."/>
            <person name="Ji J."/>
            <person name="Jenkins J."/>
            <person name="Williams M."/>
            <person name="Shu S."/>
            <person name="Plott C."/>
            <person name="Barry K."/>
            <person name="Rajasekar S."/>
            <person name="Grimwood J."/>
            <person name="Han X."/>
            <person name="Sun S."/>
            <person name="Hou Z."/>
            <person name="He W."/>
            <person name="Dai G."/>
            <person name="Sun C."/>
            <person name="Schmutz J."/>
            <person name="Leebens-Mack J.H."/>
            <person name="Li F.W."/>
            <person name="Wang L."/>
        </authorList>
    </citation>
    <scope>NUCLEOTIDE SEQUENCE [LARGE SCALE GENOMIC DNA]</scope>
    <source>
        <strain evidence="2">cv. PW_Plant_1</strain>
    </source>
</reference>
<accession>A0ACC2EPS5</accession>
<gene>
    <name evidence="1" type="ORF">O6H91_01G033300</name>
</gene>
<sequence length="145" mass="14172">MQTLASGSSGKFTVNVTSSTGIVTIATGVDTAQVSATLVNQAPVSVFAIDKVLLPPEFFHHPGPSPAPAPAPTPAPAPAPAVPAPAPIPHVTPGPSPFILSPPPPPPTSTPEAPGPGAGSNDAPTSVFACNLLLAAALISSSLLL</sequence>
<evidence type="ECO:0000313" key="2">
    <source>
        <dbReference type="Proteomes" id="UP001162992"/>
    </source>
</evidence>
<comment type="caution">
    <text evidence="1">The sequence shown here is derived from an EMBL/GenBank/DDBJ whole genome shotgun (WGS) entry which is preliminary data.</text>
</comment>
<evidence type="ECO:0000313" key="1">
    <source>
        <dbReference type="EMBL" id="KAJ7568453.1"/>
    </source>
</evidence>
<name>A0ACC2EPS5_DIPCM</name>
<proteinExistence type="predicted"/>
<organism evidence="1 2">
    <name type="scientific">Diphasiastrum complanatum</name>
    <name type="common">Issler's clubmoss</name>
    <name type="synonym">Lycopodium complanatum</name>
    <dbReference type="NCBI Taxonomy" id="34168"/>
    <lineage>
        <taxon>Eukaryota</taxon>
        <taxon>Viridiplantae</taxon>
        <taxon>Streptophyta</taxon>
        <taxon>Embryophyta</taxon>
        <taxon>Tracheophyta</taxon>
        <taxon>Lycopodiopsida</taxon>
        <taxon>Lycopodiales</taxon>
        <taxon>Lycopodiaceae</taxon>
        <taxon>Lycopodioideae</taxon>
        <taxon>Diphasiastrum</taxon>
    </lineage>
</organism>
<protein>
    <submittedName>
        <fullName evidence="1">Uncharacterized protein</fullName>
    </submittedName>
</protein>
<keyword evidence="2" id="KW-1185">Reference proteome</keyword>
<dbReference type="Proteomes" id="UP001162992">
    <property type="component" value="Chromosome 1"/>
</dbReference>